<evidence type="ECO:0000256" key="4">
    <source>
        <dbReference type="ARBA" id="ARBA00023136"/>
    </source>
</evidence>
<comment type="caution">
    <text evidence="6">The sequence shown here is derived from an EMBL/GenBank/DDBJ whole genome shotgun (WGS) entry which is preliminary data.</text>
</comment>
<protein>
    <recommendedName>
        <fullName evidence="8">Peptidase S54 rhomboid domain-containing protein</fullName>
    </recommendedName>
</protein>
<evidence type="ECO:0000256" key="3">
    <source>
        <dbReference type="ARBA" id="ARBA00022989"/>
    </source>
</evidence>
<organism evidence="6 7">
    <name type="scientific">Sulfitobacter indolifex HEL-45</name>
    <dbReference type="NCBI Taxonomy" id="391624"/>
    <lineage>
        <taxon>Bacteria</taxon>
        <taxon>Pseudomonadati</taxon>
        <taxon>Pseudomonadota</taxon>
        <taxon>Alphaproteobacteria</taxon>
        <taxon>Rhodobacterales</taxon>
        <taxon>Roseobacteraceae</taxon>
        <taxon>Sulfitobacter</taxon>
    </lineage>
</organism>
<accession>A0ABM9X329</accession>
<keyword evidence="3 5" id="KW-1133">Transmembrane helix</keyword>
<evidence type="ECO:0008006" key="8">
    <source>
        <dbReference type="Google" id="ProtNLM"/>
    </source>
</evidence>
<evidence type="ECO:0000256" key="1">
    <source>
        <dbReference type="ARBA" id="ARBA00004141"/>
    </source>
</evidence>
<gene>
    <name evidence="6" type="ORF">OIHEL45_00527</name>
</gene>
<evidence type="ECO:0000313" key="7">
    <source>
        <dbReference type="Proteomes" id="UP000003257"/>
    </source>
</evidence>
<dbReference type="Proteomes" id="UP000003257">
    <property type="component" value="Unassembled WGS sequence"/>
</dbReference>
<evidence type="ECO:0000256" key="5">
    <source>
        <dbReference type="SAM" id="Phobius"/>
    </source>
</evidence>
<keyword evidence="7" id="KW-1185">Reference proteome</keyword>
<name>A0ABM9X329_9RHOB</name>
<dbReference type="EMBL" id="ABID01000006">
    <property type="protein sequence ID" value="EDQ03881.1"/>
    <property type="molecule type" value="Genomic_DNA"/>
</dbReference>
<evidence type="ECO:0000256" key="2">
    <source>
        <dbReference type="ARBA" id="ARBA00022692"/>
    </source>
</evidence>
<proteinExistence type="predicted"/>
<evidence type="ECO:0000313" key="6">
    <source>
        <dbReference type="EMBL" id="EDQ03881.1"/>
    </source>
</evidence>
<comment type="subcellular location">
    <subcellularLocation>
        <location evidence="1">Membrane</location>
        <topology evidence="1">Multi-pass membrane protein</topology>
    </subcellularLocation>
</comment>
<feature type="transmembrane region" description="Helical" evidence="5">
    <location>
        <begin position="25"/>
        <end position="44"/>
    </location>
</feature>
<dbReference type="SUPFAM" id="SSF144091">
    <property type="entry name" value="Rhomboid-like"/>
    <property type="match status" value="1"/>
</dbReference>
<reference evidence="6 7" key="1">
    <citation type="submission" date="2007-11" db="EMBL/GenBank/DDBJ databases">
        <authorList>
            <person name="Wagner-Dobler I."/>
            <person name="Ferriera S."/>
            <person name="Johnson J."/>
            <person name="Kravitz S."/>
            <person name="Beeson K."/>
            <person name="Sutton G."/>
            <person name="Rogers Y.-H."/>
            <person name="Friedman R."/>
            <person name="Frazier M."/>
            <person name="Venter J.C."/>
        </authorList>
    </citation>
    <scope>NUCLEOTIDE SEQUENCE [LARGE SCALE GENOMIC DNA]</scope>
    <source>
        <strain evidence="6 7">HEL-45</strain>
    </source>
</reference>
<sequence>MLGLWFGMQFIGGIGATPGTGGVAYWAHSGGFIAGLVLALPLWLRRGGFAFWRQTDGHPPHAASRYDLNESRIPKVGRK</sequence>
<dbReference type="InterPro" id="IPR035952">
    <property type="entry name" value="Rhomboid-like_sf"/>
</dbReference>
<keyword evidence="2 5" id="KW-0812">Transmembrane</keyword>
<keyword evidence="4 5" id="KW-0472">Membrane</keyword>